<protein>
    <submittedName>
        <fullName evidence="1">Uncharacterized protein</fullName>
    </submittedName>
</protein>
<comment type="caution">
    <text evidence="1">The sequence shown here is derived from an EMBL/GenBank/DDBJ whole genome shotgun (WGS) entry which is preliminary data.</text>
</comment>
<evidence type="ECO:0000313" key="2">
    <source>
        <dbReference type="Proteomes" id="UP000012589"/>
    </source>
</evidence>
<dbReference type="STRING" id="1235802.C823_01647"/>
<evidence type="ECO:0000313" key="1">
    <source>
        <dbReference type="EMBL" id="EMZ30414.1"/>
    </source>
</evidence>
<dbReference type="PATRIC" id="fig|1235802.3.peg.1748"/>
<dbReference type="EMBL" id="AQFT01000053">
    <property type="protein sequence ID" value="EMZ30414.1"/>
    <property type="molecule type" value="Genomic_DNA"/>
</dbReference>
<gene>
    <name evidence="1" type="ORF">C823_01647</name>
</gene>
<reference evidence="1 2" key="1">
    <citation type="journal article" date="2014" name="Genome Announc.">
        <title>Draft genome sequences of the altered schaedler flora, a defined bacterial community from gnotobiotic mice.</title>
        <authorList>
            <person name="Wannemuehler M.J."/>
            <person name="Overstreet A.M."/>
            <person name="Ward D.V."/>
            <person name="Phillips G.J."/>
        </authorList>
    </citation>
    <scope>NUCLEOTIDE SEQUENCE [LARGE SCALE GENOMIC DNA]</scope>
    <source>
        <strain evidence="1 2">ASF492</strain>
    </source>
</reference>
<keyword evidence="2" id="KW-1185">Reference proteome</keyword>
<proteinExistence type="predicted"/>
<dbReference type="Proteomes" id="UP000012589">
    <property type="component" value="Unassembled WGS sequence"/>
</dbReference>
<organism evidence="1 2">
    <name type="scientific">Eubacterium plexicaudatum ASF492</name>
    <dbReference type="NCBI Taxonomy" id="1235802"/>
    <lineage>
        <taxon>Bacteria</taxon>
        <taxon>Bacillati</taxon>
        <taxon>Bacillota</taxon>
        <taxon>Clostridia</taxon>
        <taxon>Eubacteriales</taxon>
        <taxon>Eubacteriaceae</taxon>
        <taxon>Eubacterium</taxon>
    </lineage>
</organism>
<dbReference type="AlphaFoldDB" id="N2B186"/>
<sequence>MSLVDEDELECEYCGNIGLILIGDIDVECPCCGAEYSLIDEVE</sequence>
<dbReference type="HOGENOM" id="CLU_3233757_0_0_9"/>
<accession>N2B186</accession>
<name>N2B186_9FIRM</name>